<gene>
    <name evidence="1" type="ORF">FRD01_12440</name>
</gene>
<dbReference type="InterPro" id="IPR032710">
    <property type="entry name" value="NTF2-like_dom_sf"/>
</dbReference>
<protein>
    <recommendedName>
        <fullName evidence="3">SnoaL-like domain-containing protein</fullName>
    </recommendedName>
</protein>
<dbReference type="RefSeq" id="WP_146960092.1">
    <property type="nucleotide sequence ID" value="NZ_CP042467.1"/>
</dbReference>
<proteinExistence type="predicted"/>
<dbReference type="SUPFAM" id="SSF54427">
    <property type="entry name" value="NTF2-like"/>
    <property type="match status" value="1"/>
</dbReference>
<dbReference type="KEGG" id="bbae:FRD01_12440"/>
<reference evidence="1 2" key="1">
    <citation type="submission" date="2019-08" db="EMBL/GenBank/DDBJ databases">
        <authorList>
            <person name="Liang Q."/>
        </authorList>
    </citation>
    <scope>NUCLEOTIDE SEQUENCE [LARGE SCALE GENOMIC DNA]</scope>
    <source>
        <strain evidence="1 2">V1718</strain>
    </source>
</reference>
<dbReference type="EMBL" id="CP042467">
    <property type="protein sequence ID" value="QED28028.1"/>
    <property type="molecule type" value="Genomic_DNA"/>
</dbReference>
<accession>A0A5B8XT37</accession>
<evidence type="ECO:0000313" key="1">
    <source>
        <dbReference type="EMBL" id="QED28028.1"/>
    </source>
</evidence>
<dbReference type="AlphaFoldDB" id="A0A5B8XT37"/>
<organism evidence="1 2">
    <name type="scientific">Microvenator marinus</name>
    <dbReference type="NCBI Taxonomy" id="2600177"/>
    <lineage>
        <taxon>Bacteria</taxon>
        <taxon>Deltaproteobacteria</taxon>
        <taxon>Bradymonadales</taxon>
        <taxon>Microvenatoraceae</taxon>
        <taxon>Microvenator</taxon>
    </lineage>
</organism>
<evidence type="ECO:0008006" key="3">
    <source>
        <dbReference type="Google" id="ProtNLM"/>
    </source>
</evidence>
<sequence length="163" mass="18369">MKMLLIALVFLVGCQKSDDTTQIRALFAEVAESAQKHDISGMFDHATKDFAAHPGAQTQDEVRPVLFIMMRRLGTFQVKYPDIHPEISADGRTATVKVPILLAKTQDVQEGQDAQEDTADPKAWADAMRDKFGDPYYFEFRLKKVSGKWKVWQAHVTGTRSLL</sequence>
<name>A0A5B8XT37_9DELT</name>
<evidence type="ECO:0000313" key="2">
    <source>
        <dbReference type="Proteomes" id="UP000321595"/>
    </source>
</evidence>
<dbReference type="Proteomes" id="UP000321595">
    <property type="component" value="Chromosome"/>
</dbReference>
<keyword evidence="2" id="KW-1185">Reference proteome</keyword>